<keyword evidence="3" id="KW-1185">Reference proteome</keyword>
<gene>
    <name evidence="2" type="ORF">LKD81_15325</name>
</gene>
<dbReference type="RefSeq" id="WP_308454752.1">
    <property type="nucleotide sequence ID" value="NZ_JAJEQR010000062.1"/>
</dbReference>
<reference evidence="2" key="1">
    <citation type="submission" date="2021-10" db="EMBL/GenBank/DDBJ databases">
        <title>Anaerobic single-cell dispensing facilitates the cultivation of human gut bacteria.</title>
        <authorList>
            <person name="Afrizal A."/>
        </authorList>
    </citation>
    <scope>NUCLEOTIDE SEQUENCE</scope>
    <source>
        <strain evidence="2">CLA-AA-H215</strain>
    </source>
</reference>
<keyword evidence="1" id="KW-0472">Membrane</keyword>
<protein>
    <submittedName>
        <fullName evidence="2">Uncharacterized protein</fullName>
    </submittedName>
</protein>
<evidence type="ECO:0000313" key="3">
    <source>
        <dbReference type="Proteomes" id="UP001198182"/>
    </source>
</evidence>
<feature type="transmembrane region" description="Helical" evidence="1">
    <location>
        <begin position="12"/>
        <end position="31"/>
    </location>
</feature>
<dbReference type="EMBL" id="JAJEQR010000062">
    <property type="protein sequence ID" value="MCC2232345.1"/>
    <property type="molecule type" value="Genomic_DNA"/>
</dbReference>
<evidence type="ECO:0000313" key="2">
    <source>
        <dbReference type="EMBL" id="MCC2232345.1"/>
    </source>
</evidence>
<proteinExistence type="predicted"/>
<name>A0AAE3JGB5_9FIRM</name>
<feature type="transmembrane region" description="Helical" evidence="1">
    <location>
        <begin position="67"/>
        <end position="88"/>
    </location>
</feature>
<sequence length="93" mass="10581">MKKHISIGKIVKWGLGLALLASVLYIMFHHLGLIDSLDFGAGAYYYADIPGFEKYVDGSSYQSQTPMSVLILLFLIWGFLMYKGWGFLEKHMK</sequence>
<comment type="caution">
    <text evidence="2">The sequence shown here is derived from an EMBL/GenBank/DDBJ whole genome shotgun (WGS) entry which is preliminary data.</text>
</comment>
<dbReference type="AlphaFoldDB" id="A0AAE3JGB5"/>
<accession>A0AAE3JGB5</accession>
<evidence type="ECO:0000256" key="1">
    <source>
        <dbReference type="SAM" id="Phobius"/>
    </source>
</evidence>
<dbReference type="Proteomes" id="UP001198182">
    <property type="component" value="Unassembled WGS sequence"/>
</dbReference>
<keyword evidence="1" id="KW-0812">Transmembrane</keyword>
<keyword evidence="1" id="KW-1133">Transmembrane helix</keyword>
<organism evidence="2 3">
    <name type="scientific">Hominifimenecus microfluidus</name>
    <dbReference type="NCBI Taxonomy" id="2885348"/>
    <lineage>
        <taxon>Bacteria</taxon>
        <taxon>Bacillati</taxon>
        <taxon>Bacillota</taxon>
        <taxon>Clostridia</taxon>
        <taxon>Lachnospirales</taxon>
        <taxon>Lachnospiraceae</taxon>
        <taxon>Hominifimenecus</taxon>
    </lineage>
</organism>